<dbReference type="SUPFAM" id="SSF54695">
    <property type="entry name" value="POZ domain"/>
    <property type="match status" value="1"/>
</dbReference>
<dbReference type="Pfam" id="PF00651">
    <property type="entry name" value="BTB"/>
    <property type="match status" value="1"/>
</dbReference>
<evidence type="ECO:0000259" key="1">
    <source>
        <dbReference type="PROSITE" id="PS50097"/>
    </source>
</evidence>
<reference evidence="2 3" key="1">
    <citation type="journal article" date="2014" name="BMC Genomics">
        <title>Genome sequencing of four Aureobasidium pullulans varieties: biotechnological potential, stress tolerance, and description of new species.</title>
        <authorList>
            <person name="Gostin Ar C."/>
            <person name="Ohm R.A."/>
            <person name="Kogej T."/>
            <person name="Sonjak S."/>
            <person name="Turk M."/>
            <person name="Zajc J."/>
            <person name="Zalar P."/>
            <person name="Grube M."/>
            <person name="Sun H."/>
            <person name="Han J."/>
            <person name="Sharma A."/>
            <person name="Chiniquy J."/>
            <person name="Ngan C.Y."/>
            <person name="Lipzen A."/>
            <person name="Barry K."/>
            <person name="Grigoriev I.V."/>
            <person name="Gunde-Cimerman N."/>
        </authorList>
    </citation>
    <scope>NUCLEOTIDE SEQUENCE [LARGE SCALE GENOMIC DNA]</scope>
    <source>
        <strain evidence="2 3">CBS 110374</strain>
    </source>
</reference>
<dbReference type="InterPro" id="IPR011333">
    <property type="entry name" value="SKP1/BTB/POZ_sf"/>
</dbReference>
<dbReference type="GeneID" id="63912444"/>
<dbReference type="Proteomes" id="UP000030672">
    <property type="component" value="Unassembled WGS sequence"/>
</dbReference>
<dbReference type="PROSITE" id="PS50097">
    <property type="entry name" value="BTB"/>
    <property type="match status" value="1"/>
</dbReference>
<feature type="non-terminal residue" evidence="2">
    <location>
        <position position="1"/>
    </location>
</feature>
<accession>A0A074W9Q7</accession>
<dbReference type="PANTHER" id="PTHR24410:SF23">
    <property type="entry name" value="BTB DOMAIN-CONTAINING PROTEIN-RELATED"/>
    <property type="match status" value="1"/>
</dbReference>
<proteinExistence type="predicted"/>
<protein>
    <recommendedName>
        <fullName evidence="1">BTB domain-containing protein</fullName>
    </recommendedName>
</protein>
<evidence type="ECO:0000313" key="2">
    <source>
        <dbReference type="EMBL" id="KEQ59271.1"/>
    </source>
</evidence>
<dbReference type="HOGENOM" id="CLU_087641_0_1_1"/>
<sequence length="190" mass="21521">RLLKFYSSSRYSDVTVKLGDLLLPAHRIILAQNSVYFKRAFLGRFPVASSSIIDLGEDDEPDMVRAMIKFMYGGRYIDYSRLPGGNIVEAMVDMFVLADKYDVESLRVSVCNHFTRAMDIAFSNVGKNLTYQHCFITSIIPRICGPSALQLADKTLQQSILDLCKEHWTTLHRDPDFCTLYGTGQLFDGD</sequence>
<organism evidence="2 3">
    <name type="scientific">Aureobasidium melanogenum (strain CBS 110374)</name>
    <name type="common">Aureobasidium pullulans var. melanogenum</name>
    <dbReference type="NCBI Taxonomy" id="1043003"/>
    <lineage>
        <taxon>Eukaryota</taxon>
        <taxon>Fungi</taxon>
        <taxon>Dikarya</taxon>
        <taxon>Ascomycota</taxon>
        <taxon>Pezizomycotina</taxon>
        <taxon>Dothideomycetes</taxon>
        <taxon>Dothideomycetidae</taxon>
        <taxon>Dothideales</taxon>
        <taxon>Saccotheciaceae</taxon>
        <taxon>Aureobasidium</taxon>
    </lineage>
</organism>
<dbReference type="SMART" id="SM00225">
    <property type="entry name" value="BTB"/>
    <property type="match status" value="1"/>
</dbReference>
<gene>
    <name evidence="2" type="ORF">M437DRAFT_24435</name>
</gene>
<evidence type="ECO:0000313" key="3">
    <source>
        <dbReference type="Proteomes" id="UP000030672"/>
    </source>
</evidence>
<feature type="domain" description="BTB" evidence="1">
    <location>
        <begin position="12"/>
        <end position="75"/>
    </location>
</feature>
<dbReference type="AlphaFoldDB" id="A0A074W9Q7"/>
<dbReference type="RefSeq" id="XP_040876294.1">
    <property type="nucleotide sequence ID" value="XM_041019071.1"/>
</dbReference>
<dbReference type="Gene3D" id="3.30.710.10">
    <property type="entry name" value="Potassium Channel Kv1.1, Chain A"/>
    <property type="match status" value="1"/>
</dbReference>
<dbReference type="InterPro" id="IPR000210">
    <property type="entry name" value="BTB/POZ_dom"/>
</dbReference>
<feature type="non-terminal residue" evidence="2">
    <location>
        <position position="190"/>
    </location>
</feature>
<dbReference type="PANTHER" id="PTHR24410">
    <property type="entry name" value="HL07962P-RELATED"/>
    <property type="match status" value="1"/>
</dbReference>
<dbReference type="EMBL" id="KL584849">
    <property type="protein sequence ID" value="KEQ59271.1"/>
    <property type="molecule type" value="Genomic_DNA"/>
</dbReference>
<keyword evidence="3" id="KW-1185">Reference proteome</keyword>
<dbReference type="CDD" id="cd18186">
    <property type="entry name" value="BTB_POZ_ZBTB_KLHL-like"/>
    <property type="match status" value="1"/>
</dbReference>
<name>A0A074W9Q7_AURM1</name>
<dbReference type="InterPro" id="IPR051481">
    <property type="entry name" value="BTB-POZ/Galectin-3-binding"/>
</dbReference>
<dbReference type="STRING" id="1043003.A0A074W9Q7"/>